<organism evidence="3 4">
    <name type="scientific">Dietzia aurantiaca</name>
    <dbReference type="NCBI Taxonomy" id="983873"/>
    <lineage>
        <taxon>Bacteria</taxon>
        <taxon>Bacillati</taxon>
        <taxon>Actinomycetota</taxon>
        <taxon>Actinomycetes</taxon>
        <taxon>Mycobacteriales</taxon>
        <taxon>Dietziaceae</taxon>
        <taxon>Dietzia</taxon>
    </lineage>
</organism>
<keyword evidence="4" id="KW-1185">Reference proteome</keyword>
<protein>
    <submittedName>
        <fullName evidence="3">GNAT family N-acetyltransferase</fullName>
        <ecNumber evidence="3">2.3.1.-</ecNumber>
    </submittedName>
</protein>
<dbReference type="Proteomes" id="UP001595836">
    <property type="component" value="Unassembled WGS sequence"/>
</dbReference>
<dbReference type="PROSITE" id="PS51186">
    <property type="entry name" value="GNAT"/>
    <property type="match status" value="1"/>
</dbReference>
<dbReference type="InterPro" id="IPR031165">
    <property type="entry name" value="GNAT_YJDJ"/>
</dbReference>
<evidence type="ECO:0000313" key="3">
    <source>
        <dbReference type="EMBL" id="MFC4753844.1"/>
    </source>
</evidence>
<evidence type="ECO:0000259" key="1">
    <source>
        <dbReference type="PROSITE" id="PS51186"/>
    </source>
</evidence>
<sequence length="120" mass="13434">MADRQYTDKTGETVTVRRDPQQEAFEIRTADDEVAGHAHFRTRGDDRIFHHTVVDERFGGRGIGTALVRGAVEATIAESVPIVAVCPMVKGFLEKNAEEFADSYRLPTPDDMAWLREQEG</sequence>
<dbReference type="EMBL" id="JBHSHP010000008">
    <property type="protein sequence ID" value="MFC4753844.1"/>
    <property type="molecule type" value="Genomic_DNA"/>
</dbReference>
<dbReference type="InterPro" id="IPR016181">
    <property type="entry name" value="Acyl_CoA_acyltransferase"/>
</dbReference>
<dbReference type="SUPFAM" id="SSF55729">
    <property type="entry name" value="Acyl-CoA N-acyltransferases (Nat)"/>
    <property type="match status" value="1"/>
</dbReference>
<gene>
    <name evidence="3" type="ORF">ACFO7U_03480</name>
</gene>
<dbReference type="EC" id="2.3.1.-" evidence="3"/>
<evidence type="ECO:0000313" key="4">
    <source>
        <dbReference type="Proteomes" id="UP001595836"/>
    </source>
</evidence>
<proteinExistence type="predicted"/>
<dbReference type="GO" id="GO:0016746">
    <property type="term" value="F:acyltransferase activity"/>
    <property type="evidence" value="ECO:0007669"/>
    <property type="project" value="UniProtKB-KW"/>
</dbReference>
<name>A0ABV9PN59_9ACTN</name>
<dbReference type="CDD" id="cd04301">
    <property type="entry name" value="NAT_SF"/>
    <property type="match status" value="1"/>
</dbReference>
<dbReference type="RefSeq" id="WP_344988427.1">
    <property type="nucleotide sequence ID" value="NZ_BAABCD010000005.1"/>
</dbReference>
<dbReference type="Pfam" id="PF14542">
    <property type="entry name" value="Acetyltransf_CG"/>
    <property type="match status" value="1"/>
</dbReference>
<keyword evidence="3" id="KW-0808">Transferase</keyword>
<reference evidence="4" key="1">
    <citation type="journal article" date="2019" name="Int. J. Syst. Evol. Microbiol.">
        <title>The Global Catalogue of Microorganisms (GCM) 10K type strain sequencing project: providing services to taxonomists for standard genome sequencing and annotation.</title>
        <authorList>
            <consortium name="The Broad Institute Genomics Platform"/>
            <consortium name="The Broad Institute Genome Sequencing Center for Infectious Disease"/>
            <person name="Wu L."/>
            <person name="Ma J."/>
        </authorList>
    </citation>
    <scope>NUCLEOTIDE SEQUENCE [LARGE SCALE GENOMIC DNA]</scope>
    <source>
        <strain evidence="4">JCM 11882</strain>
    </source>
</reference>
<dbReference type="InterPro" id="IPR000182">
    <property type="entry name" value="GNAT_dom"/>
</dbReference>
<feature type="domain" description="N-acetyltransferase" evidence="2">
    <location>
        <begin position="17"/>
        <end position="105"/>
    </location>
</feature>
<feature type="domain" description="N-acetyltransferase" evidence="1">
    <location>
        <begin position="1"/>
        <end position="117"/>
    </location>
</feature>
<keyword evidence="3" id="KW-0012">Acyltransferase</keyword>
<accession>A0ABV9PN59</accession>
<dbReference type="Gene3D" id="3.40.630.30">
    <property type="match status" value="1"/>
</dbReference>
<evidence type="ECO:0000259" key="2">
    <source>
        <dbReference type="PROSITE" id="PS51729"/>
    </source>
</evidence>
<dbReference type="PROSITE" id="PS51729">
    <property type="entry name" value="GNAT_YJDJ"/>
    <property type="match status" value="1"/>
</dbReference>
<comment type="caution">
    <text evidence="3">The sequence shown here is derived from an EMBL/GenBank/DDBJ whole genome shotgun (WGS) entry which is preliminary data.</text>
</comment>